<accession>A0A1G2LRG5</accession>
<dbReference type="AlphaFoldDB" id="A0A1G2LRG5"/>
<gene>
    <name evidence="1" type="ORF">A3G49_02735</name>
</gene>
<proteinExistence type="predicted"/>
<dbReference type="Proteomes" id="UP000177171">
    <property type="component" value="Unassembled WGS sequence"/>
</dbReference>
<sequence length="140" mass="16449">MKIRGIIFISILLLTGCASFKPPWPLDSYQTVKTCETKNLKLTFLIKGADASSADDIFIRELIIKAKLRHEEYGKIQIWLYYPKMSAPEVRTLPEYPPEKIYVQMEFGEKRGKTKNFLKIWKQFLTADRLTFIENCVYEF</sequence>
<name>A0A1G2LRG5_9BACT</name>
<organism evidence="1 2">
    <name type="scientific">Candidatus Sungbacteria bacterium RIFCSPLOWO2_12_FULL_41_11</name>
    <dbReference type="NCBI Taxonomy" id="1802286"/>
    <lineage>
        <taxon>Bacteria</taxon>
        <taxon>Candidatus Sungiibacteriota</taxon>
    </lineage>
</organism>
<evidence type="ECO:0000313" key="2">
    <source>
        <dbReference type="Proteomes" id="UP000177171"/>
    </source>
</evidence>
<evidence type="ECO:0008006" key="3">
    <source>
        <dbReference type="Google" id="ProtNLM"/>
    </source>
</evidence>
<protein>
    <recommendedName>
        <fullName evidence="3">Lipoprotein</fullName>
    </recommendedName>
</protein>
<dbReference type="PROSITE" id="PS51257">
    <property type="entry name" value="PROKAR_LIPOPROTEIN"/>
    <property type="match status" value="1"/>
</dbReference>
<dbReference type="EMBL" id="MHQY01000013">
    <property type="protein sequence ID" value="OHA14133.1"/>
    <property type="molecule type" value="Genomic_DNA"/>
</dbReference>
<reference evidence="1 2" key="1">
    <citation type="journal article" date="2016" name="Nat. Commun.">
        <title>Thousands of microbial genomes shed light on interconnected biogeochemical processes in an aquifer system.</title>
        <authorList>
            <person name="Anantharaman K."/>
            <person name="Brown C.T."/>
            <person name="Hug L.A."/>
            <person name="Sharon I."/>
            <person name="Castelle C.J."/>
            <person name="Probst A.J."/>
            <person name="Thomas B.C."/>
            <person name="Singh A."/>
            <person name="Wilkins M.J."/>
            <person name="Karaoz U."/>
            <person name="Brodie E.L."/>
            <person name="Williams K.H."/>
            <person name="Hubbard S.S."/>
            <person name="Banfield J.F."/>
        </authorList>
    </citation>
    <scope>NUCLEOTIDE SEQUENCE [LARGE SCALE GENOMIC DNA]</scope>
</reference>
<evidence type="ECO:0000313" key="1">
    <source>
        <dbReference type="EMBL" id="OHA14133.1"/>
    </source>
</evidence>
<comment type="caution">
    <text evidence="1">The sequence shown here is derived from an EMBL/GenBank/DDBJ whole genome shotgun (WGS) entry which is preliminary data.</text>
</comment>